<sequence length="70" mass="7584">MEWVRKITPIQGLVMIGTIAVMVGSILIASQSYFSYLEVTEAANGCYDIGGVPIIEKSGPGMTNFHCNME</sequence>
<reference evidence="2 3" key="1">
    <citation type="submission" date="2016-10" db="EMBL/GenBank/DDBJ databases">
        <title>Draft genome sequences of four alkaliphilic bacteria belonging to the Anaerobacillus genus.</title>
        <authorList>
            <person name="Bassil N.M."/>
            <person name="Lloyd J.R."/>
        </authorList>
    </citation>
    <scope>NUCLEOTIDE SEQUENCE [LARGE SCALE GENOMIC DNA]</scope>
    <source>
        <strain evidence="2 3">DSM 22531</strain>
    </source>
</reference>
<dbReference type="RefSeq" id="WP_071389565.1">
    <property type="nucleotide sequence ID" value="NZ_MLQS01000015.1"/>
</dbReference>
<feature type="transmembrane region" description="Helical" evidence="1">
    <location>
        <begin position="12"/>
        <end position="34"/>
    </location>
</feature>
<keyword evidence="1" id="KW-0472">Membrane</keyword>
<evidence type="ECO:0000256" key="1">
    <source>
        <dbReference type="SAM" id="Phobius"/>
    </source>
</evidence>
<organism evidence="2 3">
    <name type="scientific">Anaerobacillus alkalidiazotrophicus</name>
    <dbReference type="NCBI Taxonomy" id="472963"/>
    <lineage>
        <taxon>Bacteria</taxon>
        <taxon>Bacillati</taxon>
        <taxon>Bacillota</taxon>
        <taxon>Bacilli</taxon>
        <taxon>Bacillales</taxon>
        <taxon>Bacillaceae</taxon>
        <taxon>Anaerobacillus</taxon>
    </lineage>
</organism>
<evidence type="ECO:0000313" key="3">
    <source>
        <dbReference type="Proteomes" id="UP000180057"/>
    </source>
</evidence>
<comment type="caution">
    <text evidence="2">The sequence shown here is derived from an EMBL/GenBank/DDBJ whole genome shotgun (WGS) entry which is preliminary data.</text>
</comment>
<keyword evidence="1" id="KW-0812">Transmembrane</keyword>
<dbReference type="EMBL" id="MLQS01000015">
    <property type="protein sequence ID" value="OIJ20125.1"/>
    <property type="molecule type" value="Genomic_DNA"/>
</dbReference>
<proteinExistence type="predicted"/>
<keyword evidence="1" id="KW-1133">Transmembrane helix</keyword>
<evidence type="ECO:0000313" key="2">
    <source>
        <dbReference type="EMBL" id="OIJ20125.1"/>
    </source>
</evidence>
<dbReference type="AlphaFoldDB" id="A0A1S2M8Y0"/>
<protein>
    <submittedName>
        <fullName evidence="2">Uncharacterized protein</fullName>
    </submittedName>
</protein>
<gene>
    <name evidence="2" type="ORF">BKP45_10075</name>
</gene>
<dbReference type="Proteomes" id="UP000180057">
    <property type="component" value="Unassembled WGS sequence"/>
</dbReference>
<accession>A0A1S2M8Y0</accession>
<name>A0A1S2M8Y0_9BACI</name>
<dbReference type="OrthoDB" id="2428463at2"/>
<keyword evidence="3" id="KW-1185">Reference proteome</keyword>